<comment type="subcellular location">
    <subcellularLocation>
        <location evidence="5">Cell inner membrane</location>
        <topology evidence="5">Multi-pass membrane protein</topology>
    </subcellularLocation>
</comment>
<dbReference type="PANTHER" id="PTHR36917:SF1">
    <property type="entry name" value="INNER MEMBRANE-SPANNING PROTEIN YCIB"/>
    <property type="match status" value="1"/>
</dbReference>
<feature type="transmembrane region" description="Helical" evidence="5">
    <location>
        <begin position="133"/>
        <end position="156"/>
    </location>
</feature>
<feature type="transmembrane region" description="Helical" evidence="5">
    <location>
        <begin position="66"/>
        <end position="85"/>
    </location>
</feature>
<organism evidence="7 8">
    <name type="scientific">Thiosulfatimonas sediminis</name>
    <dbReference type="NCBI Taxonomy" id="2675054"/>
    <lineage>
        <taxon>Bacteria</taxon>
        <taxon>Pseudomonadati</taxon>
        <taxon>Pseudomonadota</taxon>
        <taxon>Gammaproteobacteria</taxon>
        <taxon>Thiotrichales</taxon>
        <taxon>Piscirickettsiaceae</taxon>
        <taxon>Thiosulfatimonas</taxon>
    </lineage>
</organism>
<evidence type="ECO:0000256" key="1">
    <source>
        <dbReference type="ARBA" id="ARBA00022475"/>
    </source>
</evidence>
<dbReference type="AlphaFoldDB" id="A0A6F8PV09"/>
<gene>
    <name evidence="5" type="primary">yciB</name>
    <name evidence="7" type="ORF">THMIRHAS_13220</name>
</gene>
<evidence type="ECO:0000256" key="5">
    <source>
        <dbReference type="HAMAP-Rule" id="MF_00189"/>
    </source>
</evidence>
<dbReference type="NCBIfam" id="NF001325">
    <property type="entry name" value="PRK00259.1-3"/>
    <property type="match status" value="1"/>
</dbReference>
<keyword evidence="5" id="KW-0997">Cell inner membrane</keyword>
<reference evidence="8" key="1">
    <citation type="submission" date="2019-11" db="EMBL/GenBank/DDBJ databases">
        <title>Isolation and characterization of two novel species in the genus Thiomicrorhabdus.</title>
        <authorList>
            <person name="Mochizuki J."/>
            <person name="Kojima H."/>
            <person name="Fukui M."/>
        </authorList>
    </citation>
    <scope>NUCLEOTIDE SEQUENCE [LARGE SCALE GENOMIC DNA]</scope>
    <source>
        <strain evidence="8">aks77</strain>
    </source>
</reference>
<dbReference type="EMBL" id="AP021889">
    <property type="protein sequence ID" value="BBP45949.1"/>
    <property type="molecule type" value="Genomic_DNA"/>
</dbReference>
<accession>A0A6F8PV09</accession>
<comment type="similarity">
    <text evidence="5">Belongs to the YciB family.</text>
</comment>
<evidence type="ECO:0000256" key="2">
    <source>
        <dbReference type="ARBA" id="ARBA00022692"/>
    </source>
</evidence>
<keyword evidence="8" id="KW-1185">Reference proteome</keyword>
<evidence type="ECO:0000256" key="4">
    <source>
        <dbReference type="ARBA" id="ARBA00023136"/>
    </source>
</evidence>
<evidence type="ECO:0000313" key="7">
    <source>
        <dbReference type="EMBL" id="BBP45949.1"/>
    </source>
</evidence>
<name>A0A6F8PV09_9GAMM</name>
<evidence type="ECO:0000256" key="3">
    <source>
        <dbReference type="ARBA" id="ARBA00022989"/>
    </source>
</evidence>
<evidence type="ECO:0000256" key="6">
    <source>
        <dbReference type="SAM" id="MobiDB-lite"/>
    </source>
</evidence>
<feature type="region of interest" description="Disordered" evidence="6">
    <location>
        <begin position="196"/>
        <end position="228"/>
    </location>
</feature>
<dbReference type="Proteomes" id="UP000501726">
    <property type="component" value="Chromosome"/>
</dbReference>
<comment type="function">
    <text evidence="5">Plays a role in cell envelope biogenesis, maintenance of cell envelope integrity and membrane homeostasis.</text>
</comment>
<evidence type="ECO:0000313" key="8">
    <source>
        <dbReference type="Proteomes" id="UP000501726"/>
    </source>
</evidence>
<dbReference type="NCBIfam" id="NF001324">
    <property type="entry name" value="PRK00259.1-2"/>
    <property type="match status" value="1"/>
</dbReference>
<keyword evidence="2 5" id="KW-0812">Transmembrane</keyword>
<dbReference type="Pfam" id="PF04279">
    <property type="entry name" value="IspA"/>
    <property type="match status" value="1"/>
</dbReference>
<sequence length="228" mass="26212">MWIYVFDDSLAGLFCTFMKLLFDLFPVILFFIAYKMYGIYVATAVIIVASALQIGYVYLKHKRVEKIHVITFALILVLGGLTLILQDEAFIKWKPTIVNLGFALVFLGSHYIGQKPIVERMMGQAIRLPANIWIRLSWLWIGFFILSGIVNIYVAYQYDTDTWVNFKLFGLMGMTLVFIVLQGLYISRYMEESDSPAEEQALSDGVEPLNTQKSDVDQQDKQKQSKEF</sequence>
<dbReference type="InterPro" id="IPR006008">
    <property type="entry name" value="YciB"/>
</dbReference>
<feature type="compositionally biased region" description="Basic and acidic residues" evidence="6">
    <location>
        <begin position="214"/>
        <end position="228"/>
    </location>
</feature>
<keyword evidence="4 5" id="KW-0472">Membrane</keyword>
<keyword evidence="1 5" id="KW-1003">Cell membrane</keyword>
<feature type="transmembrane region" description="Helical" evidence="5">
    <location>
        <begin position="97"/>
        <end position="113"/>
    </location>
</feature>
<keyword evidence="3 5" id="KW-1133">Transmembrane helix</keyword>
<proteinExistence type="inferred from homology"/>
<dbReference type="KEGG" id="tse:THMIRHAS_13220"/>
<dbReference type="HAMAP" id="MF_00189">
    <property type="entry name" value="YciB"/>
    <property type="match status" value="1"/>
</dbReference>
<feature type="transmembrane region" description="Helical" evidence="5">
    <location>
        <begin position="39"/>
        <end position="59"/>
    </location>
</feature>
<dbReference type="PANTHER" id="PTHR36917">
    <property type="entry name" value="INTRACELLULAR SEPTATION PROTEIN A-RELATED"/>
    <property type="match status" value="1"/>
</dbReference>
<protein>
    <recommendedName>
        <fullName evidence="5">Inner membrane-spanning protein YciB</fullName>
    </recommendedName>
</protein>
<feature type="transmembrane region" description="Helical" evidence="5">
    <location>
        <begin position="12"/>
        <end position="33"/>
    </location>
</feature>
<feature type="transmembrane region" description="Helical" evidence="5">
    <location>
        <begin position="168"/>
        <end position="186"/>
    </location>
</feature>
<dbReference type="NCBIfam" id="TIGR00997">
    <property type="entry name" value="ispZ"/>
    <property type="match status" value="1"/>
</dbReference>
<dbReference type="GO" id="GO:0005886">
    <property type="term" value="C:plasma membrane"/>
    <property type="evidence" value="ECO:0007669"/>
    <property type="project" value="UniProtKB-SubCell"/>
</dbReference>